<evidence type="ECO:0000256" key="1">
    <source>
        <dbReference type="ARBA" id="ARBA00006484"/>
    </source>
</evidence>
<organism evidence="3 4">
    <name type="scientific">Paraphaeosphaeria sporulosa</name>
    <dbReference type="NCBI Taxonomy" id="1460663"/>
    <lineage>
        <taxon>Eukaryota</taxon>
        <taxon>Fungi</taxon>
        <taxon>Dikarya</taxon>
        <taxon>Ascomycota</taxon>
        <taxon>Pezizomycotina</taxon>
        <taxon>Dothideomycetes</taxon>
        <taxon>Pleosporomycetidae</taxon>
        <taxon>Pleosporales</taxon>
        <taxon>Massarineae</taxon>
        <taxon>Didymosphaeriaceae</taxon>
        <taxon>Paraphaeosphaeria</taxon>
    </lineage>
</organism>
<accession>A0A177CCX0</accession>
<evidence type="ECO:0000313" key="4">
    <source>
        <dbReference type="Proteomes" id="UP000077069"/>
    </source>
</evidence>
<dbReference type="EMBL" id="KV441553">
    <property type="protein sequence ID" value="OAG04649.1"/>
    <property type="molecule type" value="Genomic_DNA"/>
</dbReference>
<evidence type="ECO:0000313" key="3">
    <source>
        <dbReference type="EMBL" id="OAG04649.1"/>
    </source>
</evidence>
<sequence>MASRSGVILILGAGANIGQHVAQQFASQGYKVASTSRSAKSADNTSDAVHIVADLSDPESVAGIFSQVKASLGVPSVVVYNAAAASFKDAKNPVTLSLAELSKSLNVNTLSAYAALQEAIQGFEQLPETSSRTFIYTGNILNTTVMPQLLDLGVGKSATAHAIQVAATAYSDRGFKFYYADERKADGTPPYNDIDGEAHGKFYAELAKGMKQGDWQQTFVKGEGYKKF</sequence>
<dbReference type="GO" id="GO:0016491">
    <property type="term" value="F:oxidoreductase activity"/>
    <property type="evidence" value="ECO:0007669"/>
    <property type="project" value="UniProtKB-KW"/>
</dbReference>
<dbReference type="RefSeq" id="XP_018035014.1">
    <property type="nucleotide sequence ID" value="XM_018184215.1"/>
</dbReference>
<dbReference type="AlphaFoldDB" id="A0A177CCX0"/>
<dbReference type="Proteomes" id="UP000077069">
    <property type="component" value="Unassembled WGS sequence"/>
</dbReference>
<dbReference type="GeneID" id="28767701"/>
<dbReference type="InParanoid" id="A0A177CCX0"/>
<proteinExistence type="inferred from homology"/>
<dbReference type="Gene3D" id="3.40.50.720">
    <property type="entry name" value="NAD(P)-binding Rossmann-like Domain"/>
    <property type="match status" value="1"/>
</dbReference>
<dbReference type="STRING" id="1460663.A0A177CCX0"/>
<evidence type="ECO:0000256" key="2">
    <source>
        <dbReference type="ARBA" id="ARBA00023002"/>
    </source>
</evidence>
<dbReference type="OrthoDB" id="5336600at2759"/>
<gene>
    <name evidence="3" type="ORF">CC84DRAFT_1246898</name>
</gene>
<keyword evidence="2" id="KW-0560">Oxidoreductase</keyword>
<name>A0A177CCX0_9PLEO</name>
<comment type="similarity">
    <text evidence="1">Belongs to the short-chain dehydrogenases/reductases (SDR) family.</text>
</comment>
<dbReference type="CDD" id="cd05233">
    <property type="entry name" value="SDR_c"/>
    <property type="match status" value="1"/>
</dbReference>
<dbReference type="InterPro" id="IPR002347">
    <property type="entry name" value="SDR_fam"/>
</dbReference>
<dbReference type="PANTHER" id="PTHR43669">
    <property type="entry name" value="5-KETO-D-GLUCONATE 5-REDUCTASE"/>
    <property type="match status" value="1"/>
</dbReference>
<dbReference type="SUPFAM" id="SSF51735">
    <property type="entry name" value="NAD(P)-binding Rossmann-fold domains"/>
    <property type="match status" value="1"/>
</dbReference>
<dbReference type="InterPro" id="IPR036291">
    <property type="entry name" value="NAD(P)-bd_dom_sf"/>
</dbReference>
<reference evidence="3 4" key="1">
    <citation type="submission" date="2016-05" db="EMBL/GenBank/DDBJ databases">
        <title>Comparative analysis of secretome profiles of manganese(II)-oxidizing ascomycete fungi.</title>
        <authorList>
            <consortium name="DOE Joint Genome Institute"/>
            <person name="Zeiner C.A."/>
            <person name="Purvine S.O."/>
            <person name="Zink E.M."/>
            <person name="Wu S."/>
            <person name="Pasa-Tolic L."/>
            <person name="Chaput D.L."/>
            <person name="Haridas S."/>
            <person name="Grigoriev I.V."/>
            <person name="Santelli C.M."/>
            <person name="Hansel C.M."/>
        </authorList>
    </citation>
    <scope>NUCLEOTIDE SEQUENCE [LARGE SCALE GENOMIC DNA]</scope>
    <source>
        <strain evidence="3 4">AP3s5-JAC2a</strain>
    </source>
</reference>
<dbReference type="Pfam" id="PF13561">
    <property type="entry name" value="adh_short_C2"/>
    <property type="match status" value="1"/>
</dbReference>
<keyword evidence="4" id="KW-1185">Reference proteome</keyword>
<protein>
    <submittedName>
        <fullName evidence="3">Putative short-chain dehydrogenase</fullName>
    </submittedName>
</protein>
<dbReference type="PANTHER" id="PTHR43669:SF4">
    <property type="entry name" value="SHORT-CHAIN DEHYDROGENASE"/>
    <property type="match status" value="1"/>
</dbReference>